<proteinExistence type="predicted"/>
<reference evidence="1 2" key="1">
    <citation type="submission" date="2013-12" db="EMBL/GenBank/DDBJ databases">
        <authorList>
            <consortium name="DOE Joint Genome Institute"/>
            <person name="Eisen J."/>
            <person name="Huntemann M."/>
            <person name="Han J."/>
            <person name="Chen A."/>
            <person name="Kyrpides N."/>
            <person name="Mavromatis K."/>
            <person name="Markowitz V."/>
            <person name="Palaniappan K."/>
            <person name="Ivanova N."/>
            <person name="Schaumberg A."/>
            <person name="Pati A."/>
            <person name="Liolios K."/>
            <person name="Nordberg H.P."/>
            <person name="Cantor M.N."/>
            <person name="Hua S.X."/>
            <person name="Woyke T."/>
        </authorList>
    </citation>
    <scope>NUCLEOTIDE SEQUENCE [LARGE SCALE GENOMIC DNA]</scope>
    <source>
        <strain evidence="2">DSM 18177</strain>
    </source>
</reference>
<keyword evidence="2" id="KW-1185">Reference proteome</keyword>
<protein>
    <submittedName>
        <fullName evidence="1">Uncharacterized protein</fullName>
    </submittedName>
</protein>
<organism evidence="1 2">
    <name type="scientific">Barnesiella viscericola DSM 18177</name>
    <dbReference type="NCBI Taxonomy" id="880074"/>
    <lineage>
        <taxon>Bacteria</taxon>
        <taxon>Pseudomonadati</taxon>
        <taxon>Bacteroidota</taxon>
        <taxon>Bacteroidia</taxon>
        <taxon>Bacteroidales</taxon>
        <taxon>Barnesiellaceae</taxon>
        <taxon>Barnesiella</taxon>
    </lineage>
</organism>
<dbReference type="HOGENOM" id="CLU_2598921_0_0_10"/>
<dbReference type="Proteomes" id="UP000018901">
    <property type="component" value="Chromosome"/>
</dbReference>
<accession>W0EWR6</accession>
<evidence type="ECO:0000313" key="2">
    <source>
        <dbReference type="Proteomes" id="UP000018901"/>
    </source>
</evidence>
<dbReference type="EMBL" id="CP007034">
    <property type="protein sequence ID" value="AHF13521.1"/>
    <property type="molecule type" value="Genomic_DNA"/>
</dbReference>
<sequence length="79" mass="9223">MCLFRWVKIVKGESKVKWKTKFSVFGFGVLLSVFGKVCKKKRGRGKRQEEIRIFILFFLLSGYEEKGTINFCVGVSDFF</sequence>
<gene>
    <name evidence="1" type="ORF">BARVI_00175</name>
</gene>
<evidence type="ECO:0000313" key="1">
    <source>
        <dbReference type="EMBL" id="AHF13521.1"/>
    </source>
</evidence>
<dbReference type="KEGG" id="bvs:BARVI_00175"/>
<dbReference type="AlphaFoldDB" id="W0EWR6"/>
<name>W0EWR6_9BACT</name>
<dbReference type="STRING" id="880074.BARVI_00175"/>